<dbReference type="AlphaFoldDB" id="A0A6F8SZE8"/>
<sequence>MTLKKPIRIRKHVRKDPMEDTRHLQRYARDASHQAIKQQLARGVPVVYVKNGNIVEVSADKQEKLIKTATPKRAFNLRDYLCQGSD</sequence>
<organism evidence="1 2">
    <name type="scientific">Vreelandella aquamarina</name>
    <dbReference type="NCBI Taxonomy" id="77097"/>
    <lineage>
        <taxon>Bacteria</taxon>
        <taxon>Pseudomonadati</taxon>
        <taxon>Pseudomonadota</taxon>
        <taxon>Gammaproteobacteria</taxon>
        <taxon>Oceanospirillales</taxon>
        <taxon>Halomonadaceae</taxon>
        <taxon>Vreelandella</taxon>
    </lineage>
</organism>
<protein>
    <submittedName>
        <fullName evidence="1">Uncharacterized protein</fullName>
    </submittedName>
</protein>
<evidence type="ECO:0000313" key="1">
    <source>
        <dbReference type="EMBL" id="BCA93343.1"/>
    </source>
</evidence>
<dbReference type="RefSeq" id="WP_058578645.1">
    <property type="nucleotide sequence ID" value="NZ_AP022821.1"/>
</dbReference>
<proteinExistence type="predicted"/>
<dbReference type="Proteomes" id="UP000503197">
    <property type="component" value="Chromosome"/>
</dbReference>
<name>A0A6F8SZE8_9GAMM</name>
<gene>
    <name evidence="1" type="ORF">HMSLTHF_31180</name>
</gene>
<accession>A0A6F8SZE8</accession>
<dbReference type="EMBL" id="AP022821">
    <property type="protein sequence ID" value="BCA93343.1"/>
    <property type="molecule type" value="Genomic_DNA"/>
</dbReference>
<reference evidence="1 2" key="1">
    <citation type="submission" date="2020-02" db="EMBL/GenBank/DDBJ databases">
        <title>Complete Genome Sequence of Halomonas meridiana strain BAA-801, Isolated from Deep Sea Thermal Vent.</title>
        <authorList>
            <person name="Takahashi Y."/>
            <person name="Takahashi H."/>
            <person name="Galipon J."/>
            <person name="Arakawa K."/>
        </authorList>
    </citation>
    <scope>NUCLEOTIDE SEQUENCE [LARGE SCALE GENOMIC DNA]</scope>
    <source>
        <strain evidence="1 2">Slthf1</strain>
    </source>
</reference>
<evidence type="ECO:0000313" key="2">
    <source>
        <dbReference type="Proteomes" id="UP000503197"/>
    </source>
</evidence>